<dbReference type="STRING" id="585530.HMPREF0183_1476"/>
<organism evidence="2 3">
    <name type="scientific">Brevibacterium mcbrellneri ATCC 49030</name>
    <dbReference type="NCBI Taxonomy" id="585530"/>
    <lineage>
        <taxon>Bacteria</taxon>
        <taxon>Bacillati</taxon>
        <taxon>Actinomycetota</taxon>
        <taxon>Actinomycetes</taxon>
        <taxon>Micrococcales</taxon>
        <taxon>Brevibacteriaceae</taxon>
        <taxon>Brevibacterium</taxon>
    </lineage>
</organism>
<proteinExistence type="predicted"/>
<evidence type="ECO:0000313" key="2">
    <source>
        <dbReference type="EMBL" id="EFG47212.1"/>
    </source>
</evidence>
<keyword evidence="3" id="KW-1185">Reference proteome</keyword>
<evidence type="ECO:0008006" key="4">
    <source>
        <dbReference type="Google" id="ProtNLM"/>
    </source>
</evidence>
<accession>D4YNG6</accession>
<dbReference type="OrthoDB" id="4808286at2"/>
<dbReference type="eggNOG" id="ENOG5033B4I">
    <property type="taxonomic scope" value="Bacteria"/>
</dbReference>
<dbReference type="RefSeq" id="WP_005884473.1">
    <property type="nucleotide sequence ID" value="NZ_ADNU01000043.1"/>
</dbReference>
<evidence type="ECO:0000313" key="3">
    <source>
        <dbReference type="Proteomes" id="UP000005714"/>
    </source>
</evidence>
<dbReference type="Proteomes" id="UP000005714">
    <property type="component" value="Unassembled WGS sequence"/>
</dbReference>
<dbReference type="InterPro" id="IPR025443">
    <property type="entry name" value="DUF4307"/>
</dbReference>
<dbReference type="EMBL" id="ADNU01000043">
    <property type="protein sequence ID" value="EFG47212.1"/>
    <property type="molecule type" value="Genomic_DNA"/>
</dbReference>
<keyword evidence="1" id="KW-0812">Transmembrane</keyword>
<keyword evidence="1" id="KW-0472">Membrane</keyword>
<protein>
    <recommendedName>
        <fullName evidence="4">DUF4307 domain-containing protein</fullName>
    </recommendedName>
</protein>
<comment type="caution">
    <text evidence="2">The sequence shown here is derived from an EMBL/GenBank/DDBJ whole genome shotgun (WGS) entry which is preliminary data.</text>
</comment>
<reference evidence="2 3" key="1">
    <citation type="submission" date="2010-04" db="EMBL/GenBank/DDBJ databases">
        <authorList>
            <person name="Qin X."/>
            <person name="Bachman B."/>
            <person name="Battles P."/>
            <person name="Bell A."/>
            <person name="Bess C."/>
            <person name="Bickham C."/>
            <person name="Chaboub L."/>
            <person name="Chen D."/>
            <person name="Coyle M."/>
            <person name="Deiros D.R."/>
            <person name="Dinh H."/>
            <person name="Forbes L."/>
            <person name="Fowler G."/>
            <person name="Francisco L."/>
            <person name="Fu Q."/>
            <person name="Gubbala S."/>
            <person name="Hale W."/>
            <person name="Han Y."/>
            <person name="Hemphill L."/>
            <person name="Highlander S.K."/>
            <person name="Hirani K."/>
            <person name="Hogues M."/>
            <person name="Jackson L."/>
            <person name="Jakkamsetti A."/>
            <person name="Javaid M."/>
            <person name="Jiang H."/>
            <person name="Korchina V."/>
            <person name="Kovar C."/>
            <person name="Lara F."/>
            <person name="Lee S."/>
            <person name="Mata R."/>
            <person name="Mathew T."/>
            <person name="Moen C."/>
            <person name="Morales K."/>
            <person name="Munidasa M."/>
            <person name="Nazareth L."/>
            <person name="Ngo R."/>
            <person name="Nguyen L."/>
            <person name="Okwuonu G."/>
            <person name="Ongeri F."/>
            <person name="Patil S."/>
            <person name="Petrosino J."/>
            <person name="Pham C."/>
            <person name="Pham P."/>
            <person name="Pu L.-L."/>
            <person name="Puazo M."/>
            <person name="Raj R."/>
            <person name="Reid J."/>
            <person name="Rouhana J."/>
            <person name="Saada N."/>
            <person name="Shang Y."/>
            <person name="Simmons D."/>
            <person name="Thornton R."/>
            <person name="Warren J."/>
            <person name="Weissenberger G."/>
            <person name="Zhang J."/>
            <person name="Zhang L."/>
            <person name="Zhou C."/>
            <person name="Zhu D."/>
            <person name="Muzny D."/>
            <person name="Worley K."/>
            <person name="Gibbs R."/>
        </authorList>
    </citation>
    <scope>NUCLEOTIDE SEQUENCE [LARGE SCALE GENOMIC DNA]</scope>
    <source>
        <strain evidence="2 3">ATCC 49030</strain>
    </source>
</reference>
<gene>
    <name evidence="2" type="ORF">HMPREF0183_1476</name>
</gene>
<evidence type="ECO:0000256" key="1">
    <source>
        <dbReference type="SAM" id="Phobius"/>
    </source>
</evidence>
<sequence length="131" mass="14002">MESLDSRYGRQGVNKRPLLLALACVVVILIAGAAFLAFKPRTNPHAPETSHFTAHDAANASVAFSIVPDAQRDVRCAAVIRNQYEAVVGYKEVTIPADPQATSASMYHDSVDIRTTQKGAQGNVESCAFVG</sequence>
<name>D4YNG6_9MICO</name>
<keyword evidence="1" id="KW-1133">Transmembrane helix</keyword>
<feature type="transmembrane region" description="Helical" evidence="1">
    <location>
        <begin position="20"/>
        <end position="38"/>
    </location>
</feature>
<dbReference type="Pfam" id="PF14155">
    <property type="entry name" value="DUF4307"/>
    <property type="match status" value="1"/>
</dbReference>
<dbReference type="AlphaFoldDB" id="D4YNG6"/>